<name>A0A1B2I3W5_9BACT</name>
<accession>A0A1B2I3W5</accession>
<evidence type="ECO:0000256" key="2">
    <source>
        <dbReference type="SAM" id="Phobius"/>
    </source>
</evidence>
<proteinExistence type="predicted"/>
<reference evidence="3" key="1">
    <citation type="submission" date="2016-08" db="EMBL/GenBank/DDBJ databases">
        <title>Complete genome of Cloacibacillus porcorum.</title>
        <authorList>
            <person name="Looft T."/>
            <person name="Bayles D.O."/>
            <person name="Alt D.P."/>
        </authorList>
    </citation>
    <scope>NUCLEOTIDE SEQUENCE [LARGE SCALE GENOMIC DNA]</scope>
    <source>
        <strain evidence="3">CL-84</strain>
    </source>
</reference>
<evidence type="ECO:0000313" key="3">
    <source>
        <dbReference type="EMBL" id="ANZ44623.1"/>
    </source>
</evidence>
<dbReference type="RefSeq" id="WP_066743935.1">
    <property type="nucleotide sequence ID" value="NZ_CP016757.1"/>
</dbReference>
<keyword evidence="2" id="KW-0812">Transmembrane</keyword>
<protein>
    <submittedName>
        <fullName evidence="3">Uncharacterized protein</fullName>
    </submittedName>
</protein>
<sequence>MKELWREITEWFKNCCKDSPRATVLWIAAVLLIAISIAIGVSACAWLPSFISAIVIIAYIYRLQIIDFMQKAKINRLKILNLLEISFSMQESSIHSIHDDANEILNSLNLDSLSKDNLSIIEEKAKNIKRRTEEVQENIKKSKGKIEMPQIKDILAHNELIEKDPLEVGSNANGKYVKFKNGLMIITKVLDGIGAQEYTSEQIRIVYPAMFAGSPLFAQFIGIEQPKIIHMGDGYLTIELQKRVTTTVTLNVMGMWKSLDLG</sequence>
<dbReference type="OrthoDB" id="564699at2"/>
<feature type="transmembrane region" description="Helical" evidence="2">
    <location>
        <begin position="21"/>
        <end position="39"/>
    </location>
</feature>
<gene>
    <name evidence="3" type="ORF">BED41_05680</name>
</gene>
<evidence type="ECO:0000313" key="4">
    <source>
        <dbReference type="Proteomes" id="UP000093044"/>
    </source>
</evidence>
<dbReference type="KEGG" id="cpor:BED41_05680"/>
<keyword evidence="1" id="KW-0175">Coiled coil</keyword>
<keyword evidence="2" id="KW-1133">Transmembrane helix</keyword>
<dbReference type="AlphaFoldDB" id="A0A1B2I3W5"/>
<keyword evidence="2" id="KW-0472">Membrane</keyword>
<keyword evidence="4" id="KW-1185">Reference proteome</keyword>
<dbReference type="Proteomes" id="UP000093044">
    <property type="component" value="Chromosome"/>
</dbReference>
<organism evidence="3 4">
    <name type="scientific">Cloacibacillus porcorum</name>
    <dbReference type="NCBI Taxonomy" id="1197717"/>
    <lineage>
        <taxon>Bacteria</taxon>
        <taxon>Thermotogati</taxon>
        <taxon>Synergistota</taxon>
        <taxon>Synergistia</taxon>
        <taxon>Synergistales</taxon>
        <taxon>Synergistaceae</taxon>
        <taxon>Cloacibacillus</taxon>
    </lineage>
</organism>
<feature type="transmembrane region" description="Helical" evidence="2">
    <location>
        <begin position="45"/>
        <end position="63"/>
    </location>
</feature>
<dbReference type="EMBL" id="CP016757">
    <property type="protein sequence ID" value="ANZ44623.1"/>
    <property type="molecule type" value="Genomic_DNA"/>
</dbReference>
<dbReference type="STRING" id="1197717.BED41_05680"/>
<dbReference type="GeneID" id="83057342"/>
<evidence type="ECO:0000256" key="1">
    <source>
        <dbReference type="SAM" id="Coils"/>
    </source>
</evidence>
<feature type="coiled-coil region" evidence="1">
    <location>
        <begin position="118"/>
        <end position="145"/>
    </location>
</feature>